<dbReference type="InterPro" id="IPR026992">
    <property type="entry name" value="DIOX_N"/>
</dbReference>
<dbReference type="EMBL" id="JAHUZN010000013">
    <property type="protein sequence ID" value="KAG8472260.1"/>
    <property type="molecule type" value="Genomic_DNA"/>
</dbReference>
<evidence type="ECO:0000256" key="5">
    <source>
        <dbReference type="ARBA" id="ARBA00023002"/>
    </source>
</evidence>
<accession>A0A8J5Y4V6</accession>
<evidence type="ECO:0000256" key="2">
    <source>
        <dbReference type="ARBA" id="ARBA00008056"/>
    </source>
</evidence>
<dbReference type="InterPro" id="IPR005123">
    <property type="entry name" value="Oxoglu/Fe-dep_dioxygenase_dom"/>
</dbReference>
<dbReference type="InterPro" id="IPR027443">
    <property type="entry name" value="IPNS-like_sf"/>
</dbReference>
<keyword evidence="4" id="KW-0223">Dioxygenase</keyword>
<comment type="caution">
    <text evidence="8">The sequence shown here is derived from an EMBL/GenBank/DDBJ whole genome shotgun (WGS) entry which is preliminary data.</text>
</comment>
<dbReference type="PROSITE" id="PS51471">
    <property type="entry name" value="FE2OG_OXY"/>
    <property type="match status" value="2"/>
</dbReference>
<sequence length="747" mass="83842">MSTLKIFYINRHSTETKTHRCPSLVSLLSSSTTRNGVKGLSELGLKALPKQYIQPFEERMCMTNIVPQGSIPIIDMSNWEDPKVAKSICDAATEWGFFQIVNHDVPIEVLENVKDATYNFFRLPAEVKNKYSKEHSYSNNVRFGTSFTPQAEKALEWKDYLSLFYVSEEEASALWPSVCREQVLDYMKKSEVVIKQLLQVLMKGLNVNEVDEAKESLLMGSMRTNLNYYPKCPNPELTVGVGRHSDVSTLTILLQDEIGGLFVRGNEGDDWIHVPPIKGSLVINVGDALQIMSNGRYRSVEHRVVANGSKNRISVPIFVNPRPVDMIEPLLELVANGEKPIYKQVLYSDYAFRQTRLVHAAPLPSLVSLLSSSTNTTLLSFNSNLHKPMAPTLADPFNDSSALINFVINQGNGVKGLSELGLKALPKQYIQPLEERMCMTSIVPQGSIPIIDMSNWEDPNVAKSICDAASEWGFFQIVNHDVPVEVLENVKDATYNFFRLPAEVKNKYSKEHSSSNNVRFGTSFTPQAEKALEWKDYLSLFYVSEEEASALWPSVCRQQVLDYMKKSEVVIKQLLQVLMKGLNVNEIDAAKESLLMGSMRTNLNYYPKCPNPELTVGVGRHSDVSTLTILLQDEIGGLFVRGNKGDDWIHVPPIKGSLVINVGDALQIMSNGRYRSVEHRVVANGSKNRISVPIFVNPRPADMIGPLPELVANGEKPIYKQVLYSDYVKHFFRKAHDGKKTVEFAEL</sequence>
<evidence type="ECO:0000256" key="4">
    <source>
        <dbReference type="ARBA" id="ARBA00022964"/>
    </source>
</evidence>
<evidence type="ECO:0000313" key="9">
    <source>
        <dbReference type="Proteomes" id="UP000701853"/>
    </source>
</evidence>
<dbReference type="Gene3D" id="2.60.120.330">
    <property type="entry name" value="B-lactam Antibiotic, Isopenicillin N Synthase, Chain"/>
    <property type="match status" value="2"/>
</dbReference>
<dbReference type="OrthoDB" id="1633964at2759"/>
<dbReference type="Proteomes" id="UP000701853">
    <property type="component" value="Chromosome 13"/>
</dbReference>
<keyword evidence="9" id="KW-1185">Reference proteome</keyword>
<dbReference type="InterPro" id="IPR044861">
    <property type="entry name" value="IPNS-like_FE2OG_OXY"/>
</dbReference>
<keyword evidence="6" id="KW-0408">Iron</keyword>
<dbReference type="PANTHER" id="PTHR47991">
    <property type="entry name" value="OXOGLUTARATE/IRON-DEPENDENT DIOXYGENASE"/>
    <property type="match status" value="1"/>
</dbReference>
<reference evidence="8 9" key="1">
    <citation type="journal article" date="2021" name="bioRxiv">
        <title>The Gossypium anomalum genome as a resource for cotton improvement and evolutionary analysis of hybrid incompatibility.</title>
        <authorList>
            <person name="Grover C.E."/>
            <person name="Yuan D."/>
            <person name="Arick M.A."/>
            <person name="Miller E.R."/>
            <person name="Hu G."/>
            <person name="Peterson D.G."/>
            <person name="Wendel J.F."/>
            <person name="Udall J.A."/>
        </authorList>
    </citation>
    <scope>NUCLEOTIDE SEQUENCE [LARGE SCALE GENOMIC DNA]</scope>
    <source>
        <strain evidence="8">JFW-Udall</strain>
        <tissue evidence="8">Leaf</tissue>
    </source>
</reference>
<keyword evidence="5" id="KW-0560">Oxidoreductase</keyword>
<dbReference type="AlphaFoldDB" id="A0A8J5Y4V6"/>
<keyword evidence="3" id="KW-0479">Metal-binding</keyword>
<name>A0A8J5Y4V6_9ROSI</name>
<evidence type="ECO:0000259" key="7">
    <source>
        <dbReference type="PROSITE" id="PS51471"/>
    </source>
</evidence>
<dbReference type="Pfam" id="PF03171">
    <property type="entry name" value="2OG-FeII_Oxy"/>
    <property type="match status" value="2"/>
</dbReference>
<evidence type="ECO:0000256" key="3">
    <source>
        <dbReference type="ARBA" id="ARBA00022723"/>
    </source>
</evidence>
<proteinExistence type="inferred from homology"/>
<evidence type="ECO:0000256" key="6">
    <source>
        <dbReference type="ARBA" id="ARBA00023004"/>
    </source>
</evidence>
<dbReference type="GO" id="GO:0051213">
    <property type="term" value="F:dioxygenase activity"/>
    <property type="evidence" value="ECO:0007669"/>
    <property type="project" value="UniProtKB-KW"/>
</dbReference>
<dbReference type="FunFam" id="2.60.120.330:FF:000023">
    <property type="entry name" value="Feruloyl CoA ortho-hydroxylase 1"/>
    <property type="match status" value="2"/>
</dbReference>
<dbReference type="GO" id="GO:0046872">
    <property type="term" value="F:metal ion binding"/>
    <property type="evidence" value="ECO:0007669"/>
    <property type="project" value="UniProtKB-KW"/>
</dbReference>
<comment type="cofactor">
    <cofactor evidence="1">
        <name>L-ascorbate</name>
        <dbReference type="ChEBI" id="CHEBI:38290"/>
    </cofactor>
</comment>
<gene>
    <name evidence="8" type="ORF">CXB51_034477</name>
</gene>
<organism evidence="8 9">
    <name type="scientific">Gossypium anomalum</name>
    <dbReference type="NCBI Taxonomy" id="47600"/>
    <lineage>
        <taxon>Eukaryota</taxon>
        <taxon>Viridiplantae</taxon>
        <taxon>Streptophyta</taxon>
        <taxon>Embryophyta</taxon>
        <taxon>Tracheophyta</taxon>
        <taxon>Spermatophyta</taxon>
        <taxon>Magnoliopsida</taxon>
        <taxon>eudicotyledons</taxon>
        <taxon>Gunneridae</taxon>
        <taxon>Pentapetalae</taxon>
        <taxon>rosids</taxon>
        <taxon>malvids</taxon>
        <taxon>Malvales</taxon>
        <taxon>Malvaceae</taxon>
        <taxon>Malvoideae</taxon>
        <taxon>Gossypium</taxon>
    </lineage>
</organism>
<protein>
    <recommendedName>
        <fullName evidence="7">Fe2OG dioxygenase domain-containing protein</fullName>
    </recommendedName>
</protein>
<dbReference type="SUPFAM" id="SSF51197">
    <property type="entry name" value="Clavaminate synthase-like"/>
    <property type="match status" value="2"/>
</dbReference>
<dbReference type="InterPro" id="IPR050295">
    <property type="entry name" value="Plant_2OG-oxidoreductases"/>
</dbReference>
<comment type="similarity">
    <text evidence="2">Belongs to the iron/ascorbate-dependent oxidoreductase family.</text>
</comment>
<feature type="domain" description="Fe2OG dioxygenase" evidence="7">
    <location>
        <begin position="220"/>
        <end position="321"/>
    </location>
</feature>
<feature type="domain" description="Fe2OG dioxygenase" evidence="7">
    <location>
        <begin position="597"/>
        <end position="698"/>
    </location>
</feature>
<dbReference type="Pfam" id="PF14226">
    <property type="entry name" value="DIOX_N"/>
    <property type="match status" value="2"/>
</dbReference>
<evidence type="ECO:0000313" key="8">
    <source>
        <dbReference type="EMBL" id="KAG8472260.1"/>
    </source>
</evidence>
<dbReference type="GO" id="GO:0009805">
    <property type="term" value="P:coumarin biosynthetic process"/>
    <property type="evidence" value="ECO:0007669"/>
    <property type="project" value="UniProtKB-ARBA"/>
</dbReference>
<evidence type="ECO:0000256" key="1">
    <source>
        <dbReference type="ARBA" id="ARBA00001961"/>
    </source>
</evidence>